<reference evidence="3" key="2">
    <citation type="submission" date="2015-01" db="EMBL/GenBank/DDBJ databases">
        <title>Evolutionary Origins and Diversification of the Mycorrhizal Mutualists.</title>
        <authorList>
            <consortium name="DOE Joint Genome Institute"/>
            <consortium name="Mycorrhizal Genomics Consortium"/>
            <person name="Kohler A."/>
            <person name="Kuo A."/>
            <person name="Nagy L.G."/>
            <person name="Floudas D."/>
            <person name="Copeland A."/>
            <person name="Barry K.W."/>
            <person name="Cichocki N."/>
            <person name="Veneault-Fourrey C."/>
            <person name="LaButti K."/>
            <person name="Lindquist E.A."/>
            <person name="Lipzen A."/>
            <person name="Lundell T."/>
            <person name="Morin E."/>
            <person name="Murat C."/>
            <person name="Riley R."/>
            <person name="Ohm R."/>
            <person name="Sun H."/>
            <person name="Tunlid A."/>
            <person name="Henrissat B."/>
            <person name="Grigoriev I.V."/>
            <person name="Hibbett D.S."/>
            <person name="Martin F."/>
        </authorList>
    </citation>
    <scope>NUCLEOTIDE SEQUENCE [LARGE SCALE GENOMIC DNA]</scope>
    <source>
        <strain evidence="3">ATCC 200175</strain>
    </source>
</reference>
<evidence type="ECO:0000313" key="3">
    <source>
        <dbReference type="Proteomes" id="UP000053647"/>
    </source>
</evidence>
<name>A0A0C9TMY1_PAXIN</name>
<dbReference type="HOGENOM" id="CLU_003703_1_1_1"/>
<dbReference type="AlphaFoldDB" id="A0A0C9TMY1"/>
<organism evidence="2 3">
    <name type="scientific">Paxillus involutus ATCC 200175</name>
    <dbReference type="NCBI Taxonomy" id="664439"/>
    <lineage>
        <taxon>Eukaryota</taxon>
        <taxon>Fungi</taxon>
        <taxon>Dikarya</taxon>
        <taxon>Basidiomycota</taxon>
        <taxon>Agaricomycotina</taxon>
        <taxon>Agaricomycetes</taxon>
        <taxon>Agaricomycetidae</taxon>
        <taxon>Boletales</taxon>
        <taxon>Paxilineae</taxon>
        <taxon>Paxillaceae</taxon>
        <taxon>Paxillus</taxon>
    </lineage>
</organism>
<dbReference type="InterPro" id="IPR041457">
    <property type="entry name" value="CxC2_KDZ-assoc"/>
</dbReference>
<evidence type="ECO:0000259" key="1">
    <source>
        <dbReference type="Pfam" id="PF18803"/>
    </source>
</evidence>
<reference evidence="2 3" key="1">
    <citation type="submission" date="2014-06" db="EMBL/GenBank/DDBJ databases">
        <authorList>
            <consortium name="DOE Joint Genome Institute"/>
            <person name="Kuo A."/>
            <person name="Kohler A."/>
            <person name="Nagy L.G."/>
            <person name="Floudas D."/>
            <person name="Copeland A."/>
            <person name="Barry K.W."/>
            <person name="Cichocki N."/>
            <person name="Veneault-Fourrey C."/>
            <person name="LaButti K."/>
            <person name="Lindquist E.A."/>
            <person name="Lipzen A."/>
            <person name="Lundell T."/>
            <person name="Morin E."/>
            <person name="Murat C."/>
            <person name="Sun H."/>
            <person name="Tunlid A."/>
            <person name="Henrissat B."/>
            <person name="Grigoriev I.V."/>
            <person name="Hibbett D.S."/>
            <person name="Martin F."/>
            <person name="Nordberg H.P."/>
            <person name="Cantor M.N."/>
            <person name="Hua S.X."/>
        </authorList>
    </citation>
    <scope>NUCLEOTIDE SEQUENCE [LARGE SCALE GENOMIC DNA]</scope>
    <source>
        <strain evidence="2 3">ATCC 200175</strain>
    </source>
</reference>
<keyword evidence="3" id="KW-1185">Reference proteome</keyword>
<protein>
    <recommendedName>
        <fullName evidence="1">CxC2-like cysteine cluster KDZ transposase-associated domain-containing protein</fullName>
    </recommendedName>
</protein>
<gene>
    <name evidence="2" type="ORF">PAXINDRAFT_88622</name>
</gene>
<dbReference type="Proteomes" id="UP000053647">
    <property type="component" value="Unassembled WGS sequence"/>
</dbReference>
<sequence>MLCTSCCRSAHQLHPFHHVEQWSGDHFAPLSLRVAGLVLQLGHGGARCPDATEQPSTDEEGFPTMASIQAELNSFSAFDTRHYDDTGNHLLTVVDISGIHITAICPCKCPQQTQLLQIGLYPATQKSPRTAFTFQLLESFRLMNLECKVTAMSFYKYL</sequence>
<evidence type="ECO:0000313" key="2">
    <source>
        <dbReference type="EMBL" id="KIJ08606.1"/>
    </source>
</evidence>
<proteinExistence type="predicted"/>
<dbReference type="OrthoDB" id="2682806at2759"/>
<dbReference type="EMBL" id="KN819590">
    <property type="protein sequence ID" value="KIJ08606.1"/>
    <property type="molecule type" value="Genomic_DNA"/>
</dbReference>
<accession>A0A0C9TMY1</accession>
<feature type="domain" description="CxC2-like cysteine cluster KDZ transposase-associated" evidence="1">
    <location>
        <begin position="87"/>
        <end position="158"/>
    </location>
</feature>
<dbReference type="Pfam" id="PF18803">
    <property type="entry name" value="CxC2"/>
    <property type="match status" value="1"/>
</dbReference>